<gene>
    <name evidence="2" type="ORF">AGERDE_LOCUS9654</name>
</gene>
<evidence type="ECO:0000313" key="2">
    <source>
        <dbReference type="EMBL" id="CAG8612342.1"/>
    </source>
</evidence>
<reference evidence="2" key="1">
    <citation type="submission" date="2021-06" db="EMBL/GenBank/DDBJ databases">
        <authorList>
            <person name="Kallberg Y."/>
            <person name="Tangrot J."/>
            <person name="Rosling A."/>
        </authorList>
    </citation>
    <scope>NUCLEOTIDE SEQUENCE</scope>
    <source>
        <strain evidence="2">MT106</strain>
    </source>
</reference>
<keyword evidence="3" id="KW-1185">Reference proteome</keyword>
<proteinExistence type="predicted"/>
<accession>A0A9N9CQV2</accession>
<evidence type="ECO:0000256" key="1">
    <source>
        <dbReference type="SAM" id="MobiDB-lite"/>
    </source>
</evidence>
<dbReference type="AlphaFoldDB" id="A0A9N9CQV2"/>
<sequence length="107" mass="11970">PKTNGTDKQKGHQNLQNAPTTGRMLSGESNLRKRRGGTKDHVQIKGVFSGTDYGINKISEKCVDSKLHKITVPRFNDTLEGTRIRREAIEKLAQKKTNPRDGPRLTC</sequence>
<dbReference type="EMBL" id="CAJVPL010002510">
    <property type="protein sequence ID" value="CAG8612342.1"/>
    <property type="molecule type" value="Genomic_DNA"/>
</dbReference>
<comment type="caution">
    <text evidence="2">The sequence shown here is derived from an EMBL/GenBank/DDBJ whole genome shotgun (WGS) entry which is preliminary data.</text>
</comment>
<feature type="region of interest" description="Disordered" evidence="1">
    <location>
        <begin position="1"/>
        <end position="40"/>
    </location>
</feature>
<dbReference type="Proteomes" id="UP000789831">
    <property type="component" value="Unassembled WGS sequence"/>
</dbReference>
<name>A0A9N9CQV2_9GLOM</name>
<feature type="non-terminal residue" evidence="2">
    <location>
        <position position="1"/>
    </location>
</feature>
<evidence type="ECO:0000313" key="3">
    <source>
        <dbReference type="Proteomes" id="UP000789831"/>
    </source>
</evidence>
<feature type="compositionally biased region" description="Polar residues" evidence="1">
    <location>
        <begin position="11"/>
        <end position="20"/>
    </location>
</feature>
<organism evidence="2 3">
    <name type="scientific">Ambispora gerdemannii</name>
    <dbReference type="NCBI Taxonomy" id="144530"/>
    <lineage>
        <taxon>Eukaryota</taxon>
        <taxon>Fungi</taxon>
        <taxon>Fungi incertae sedis</taxon>
        <taxon>Mucoromycota</taxon>
        <taxon>Glomeromycotina</taxon>
        <taxon>Glomeromycetes</taxon>
        <taxon>Archaeosporales</taxon>
        <taxon>Ambisporaceae</taxon>
        <taxon>Ambispora</taxon>
    </lineage>
</organism>
<protein>
    <submittedName>
        <fullName evidence="2">11521_t:CDS:1</fullName>
    </submittedName>
</protein>
<feature type="compositionally biased region" description="Basic and acidic residues" evidence="1">
    <location>
        <begin position="1"/>
        <end position="10"/>
    </location>
</feature>